<keyword evidence="2" id="KW-0472">Membrane</keyword>
<dbReference type="RefSeq" id="WP_111844494.1">
    <property type="nucleotide sequence ID" value="NZ_UEGI01000007.1"/>
</dbReference>
<feature type="region of interest" description="Disordered" evidence="1">
    <location>
        <begin position="144"/>
        <end position="169"/>
    </location>
</feature>
<evidence type="ECO:0000256" key="2">
    <source>
        <dbReference type="SAM" id="Phobius"/>
    </source>
</evidence>
<accession>A0A5C6Z0Z7</accession>
<comment type="caution">
    <text evidence="3">The sequence shown here is derived from an EMBL/GenBank/DDBJ whole genome shotgun (WGS) entry which is preliminary data.</text>
</comment>
<keyword evidence="2" id="KW-1133">Transmembrane helix</keyword>
<evidence type="ECO:0000256" key="1">
    <source>
        <dbReference type="SAM" id="MobiDB-lite"/>
    </source>
</evidence>
<feature type="compositionally biased region" description="Polar residues" evidence="1">
    <location>
        <begin position="75"/>
        <end position="90"/>
    </location>
</feature>
<sequence>MGRKKDIGTLFEKKLNHGKKIPNKSLWDKINTSLDEENRRKKRILFYWLMGGGLFVSLGLFVLLVNGNFSEHNLDNQQDNTPLTEQSTPPSEEKNNRSSFGKENNEASFEVSKHDSLIIKNNDETLSKIEATKEISEKIEIENSRKTKQSKKQTSSYTKSKKSISNKESIDETFSVTTKYYYYNSEDGKRIVTTDKNEVDSLISRKNQSLDSITTKKIDSLEQ</sequence>
<gene>
    <name evidence="3" type="ORF">ESU54_08285</name>
</gene>
<reference evidence="3 4" key="1">
    <citation type="submission" date="2019-08" db="EMBL/GenBank/DDBJ databases">
        <title>Genome of Aequorivita antarctica SW49 (type strain).</title>
        <authorList>
            <person name="Bowman J.P."/>
        </authorList>
    </citation>
    <scope>NUCLEOTIDE SEQUENCE [LARGE SCALE GENOMIC DNA]</scope>
    <source>
        <strain evidence="3 4">SW49</strain>
    </source>
</reference>
<feature type="transmembrane region" description="Helical" evidence="2">
    <location>
        <begin position="44"/>
        <end position="65"/>
    </location>
</feature>
<evidence type="ECO:0000313" key="4">
    <source>
        <dbReference type="Proteomes" id="UP000321497"/>
    </source>
</evidence>
<feature type="region of interest" description="Disordered" evidence="1">
    <location>
        <begin position="72"/>
        <end position="111"/>
    </location>
</feature>
<keyword evidence="2" id="KW-0812">Transmembrane</keyword>
<dbReference type="OrthoDB" id="1453736at2"/>
<evidence type="ECO:0000313" key="3">
    <source>
        <dbReference type="EMBL" id="TXD73127.1"/>
    </source>
</evidence>
<dbReference type="AlphaFoldDB" id="A0A5C6Z0Z7"/>
<protein>
    <submittedName>
        <fullName evidence="3">Uncharacterized protein</fullName>
    </submittedName>
</protein>
<keyword evidence="4" id="KW-1185">Reference proteome</keyword>
<proteinExistence type="predicted"/>
<name>A0A5C6Z0Z7_9FLAO</name>
<dbReference type="EMBL" id="VORT01000005">
    <property type="protein sequence ID" value="TXD73127.1"/>
    <property type="molecule type" value="Genomic_DNA"/>
</dbReference>
<organism evidence="3 4">
    <name type="scientific">Aequorivita antarctica</name>
    <dbReference type="NCBI Taxonomy" id="153266"/>
    <lineage>
        <taxon>Bacteria</taxon>
        <taxon>Pseudomonadati</taxon>
        <taxon>Bacteroidota</taxon>
        <taxon>Flavobacteriia</taxon>
        <taxon>Flavobacteriales</taxon>
        <taxon>Flavobacteriaceae</taxon>
        <taxon>Aequorivita</taxon>
    </lineage>
</organism>
<dbReference type="Proteomes" id="UP000321497">
    <property type="component" value="Unassembled WGS sequence"/>
</dbReference>